<proteinExistence type="predicted"/>
<dbReference type="AlphaFoldDB" id="A0A0D7L0N3"/>
<dbReference type="Gene3D" id="3.40.30.10">
    <property type="entry name" value="Glutaredoxin"/>
    <property type="match status" value="1"/>
</dbReference>
<dbReference type="Pfam" id="PF06953">
    <property type="entry name" value="ArsD"/>
    <property type="match status" value="1"/>
</dbReference>
<sequence length="120" mass="13174">MSKIEIFEAAGCCATSSVVVSDEAVKWNASAEWAKKNGVDIQRYSLAKNPQQFLNSPVIKEFLNTSGMDSLPVTLLDGKLVMAGKLPTREDIARWAGIPLSQDWSEDSTQPRCCSIPRMP</sequence>
<accession>A0A0D7L0N3</accession>
<dbReference type="RefSeq" id="WP_000034288.1">
    <property type="nucleotide sequence ID" value="NZ_CP024674.1"/>
</dbReference>
<evidence type="ECO:0000313" key="2">
    <source>
        <dbReference type="Proteomes" id="UP000885148"/>
    </source>
</evidence>
<dbReference type="OrthoDB" id="9801358at2"/>
<dbReference type="GO" id="GO:0046685">
    <property type="term" value="P:response to arsenic-containing substance"/>
    <property type="evidence" value="ECO:0007669"/>
    <property type="project" value="InterPro"/>
</dbReference>
<reference evidence="1" key="2">
    <citation type="submission" date="2021-07" db="EMBL/GenBank/DDBJ databases">
        <authorList>
            <consortium name="NCBI Pathogen Detection Project"/>
        </authorList>
    </citation>
    <scope>NUCLEOTIDE SEQUENCE</scope>
    <source>
        <strain evidence="1">91871</strain>
    </source>
</reference>
<protein>
    <submittedName>
        <fullName evidence="1">Arsenic metallochaperone ArsD family protein</fullName>
    </submittedName>
</protein>
<name>A0A0D7L0N3_CITFR</name>
<gene>
    <name evidence="1" type="ORF">KV121_004249</name>
</gene>
<dbReference type="GO" id="GO:0045892">
    <property type="term" value="P:negative regulation of DNA-templated transcription"/>
    <property type="evidence" value="ECO:0007669"/>
    <property type="project" value="InterPro"/>
</dbReference>
<dbReference type="EMBL" id="DAESCB010000019">
    <property type="protein sequence ID" value="HBH7044129.1"/>
    <property type="molecule type" value="Genomic_DNA"/>
</dbReference>
<dbReference type="GO" id="GO:0003677">
    <property type="term" value="F:DNA binding"/>
    <property type="evidence" value="ECO:0007669"/>
    <property type="project" value="InterPro"/>
</dbReference>
<organism evidence="1 2">
    <name type="scientific">Citrobacter freundii</name>
    <dbReference type="NCBI Taxonomy" id="546"/>
    <lineage>
        <taxon>Bacteria</taxon>
        <taxon>Pseudomonadati</taxon>
        <taxon>Pseudomonadota</taxon>
        <taxon>Gammaproteobacteria</taxon>
        <taxon>Enterobacterales</taxon>
        <taxon>Enterobacteriaceae</taxon>
        <taxon>Citrobacter</taxon>
        <taxon>Citrobacter freundii complex</taxon>
    </lineage>
</organism>
<comment type="caution">
    <text evidence="1">The sequence shown here is derived from an EMBL/GenBank/DDBJ whole genome shotgun (WGS) entry which is preliminary data.</text>
</comment>
<dbReference type="Proteomes" id="UP000885148">
    <property type="component" value="Unassembled WGS sequence"/>
</dbReference>
<reference evidence="1" key="1">
    <citation type="journal article" date="2018" name="Genome Biol.">
        <title>SKESA: strategic k-mer extension for scrupulous assemblies.</title>
        <authorList>
            <person name="Souvorov A."/>
            <person name="Agarwala R."/>
            <person name="Lipman D.J."/>
        </authorList>
    </citation>
    <scope>NUCLEOTIDE SEQUENCE</scope>
    <source>
        <strain evidence="1">91871</strain>
    </source>
</reference>
<evidence type="ECO:0000313" key="1">
    <source>
        <dbReference type="EMBL" id="HBH7044129.1"/>
    </source>
</evidence>
<dbReference type="InterPro" id="IPR010712">
    <property type="entry name" value="Arsenical-R_ArsD"/>
</dbReference>
<dbReference type="GeneID" id="69484107"/>